<feature type="compositionally biased region" description="Low complexity" evidence="7">
    <location>
        <begin position="421"/>
        <end position="430"/>
    </location>
</feature>
<comment type="similarity">
    <text evidence="2">Belongs to the Amer family.</text>
</comment>
<evidence type="ECO:0000256" key="6">
    <source>
        <dbReference type="ARBA" id="ARBA00023136"/>
    </source>
</evidence>
<dbReference type="GO" id="GO:0008289">
    <property type="term" value="F:lipid binding"/>
    <property type="evidence" value="ECO:0007669"/>
    <property type="project" value="UniProtKB-KW"/>
</dbReference>
<keyword evidence="3" id="KW-1003">Cell membrane</keyword>
<dbReference type="PRINTS" id="PR01217">
    <property type="entry name" value="PRICHEXTENSN"/>
</dbReference>
<dbReference type="Pfam" id="PF09422">
    <property type="entry name" value="AMER"/>
    <property type="match status" value="2"/>
</dbReference>
<comment type="caution">
    <text evidence="8">The sequence shown here is derived from an EMBL/GenBank/DDBJ whole genome shotgun (WGS) entry which is preliminary data.</text>
</comment>
<proteinExistence type="inferred from homology"/>
<feature type="compositionally biased region" description="Gly residues" evidence="7">
    <location>
        <begin position="145"/>
        <end position="156"/>
    </location>
</feature>
<dbReference type="EMBL" id="JBHFQA010000008">
    <property type="protein sequence ID" value="KAL2095288.1"/>
    <property type="molecule type" value="Genomic_DNA"/>
</dbReference>
<feature type="compositionally biased region" description="Low complexity" evidence="7">
    <location>
        <begin position="265"/>
        <end position="277"/>
    </location>
</feature>
<feature type="compositionally biased region" description="Polar residues" evidence="7">
    <location>
        <begin position="347"/>
        <end position="357"/>
    </location>
</feature>
<evidence type="ECO:0000256" key="2">
    <source>
        <dbReference type="ARBA" id="ARBA00007750"/>
    </source>
</evidence>
<dbReference type="GO" id="GO:0005886">
    <property type="term" value="C:plasma membrane"/>
    <property type="evidence" value="ECO:0007669"/>
    <property type="project" value="UniProtKB-SubCell"/>
</dbReference>
<protein>
    <recommendedName>
        <fullName evidence="10">APC membrane recruitment protein 2</fullName>
    </recommendedName>
</protein>
<evidence type="ECO:0000313" key="8">
    <source>
        <dbReference type="EMBL" id="KAL2095288.1"/>
    </source>
</evidence>
<feature type="compositionally biased region" description="Low complexity" evidence="7">
    <location>
        <begin position="601"/>
        <end position="649"/>
    </location>
</feature>
<organism evidence="8 9">
    <name type="scientific">Coilia grayii</name>
    <name type="common">Gray's grenadier anchovy</name>
    <dbReference type="NCBI Taxonomy" id="363190"/>
    <lineage>
        <taxon>Eukaryota</taxon>
        <taxon>Metazoa</taxon>
        <taxon>Chordata</taxon>
        <taxon>Craniata</taxon>
        <taxon>Vertebrata</taxon>
        <taxon>Euteleostomi</taxon>
        <taxon>Actinopterygii</taxon>
        <taxon>Neopterygii</taxon>
        <taxon>Teleostei</taxon>
        <taxon>Clupei</taxon>
        <taxon>Clupeiformes</taxon>
        <taxon>Clupeoidei</taxon>
        <taxon>Engraulidae</taxon>
        <taxon>Coilinae</taxon>
        <taxon>Coilia</taxon>
    </lineage>
</organism>
<feature type="compositionally biased region" description="Polar residues" evidence="7">
    <location>
        <begin position="508"/>
        <end position="521"/>
    </location>
</feature>
<feature type="compositionally biased region" description="Basic residues" evidence="7">
    <location>
        <begin position="873"/>
        <end position="884"/>
    </location>
</feature>
<dbReference type="PANTHER" id="PTHR22237:SF3">
    <property type="entry name" value="APC MEMBRANE RECRUITMENT PROTEIN 2-LIKE"/>
    <property type="match status" value="1"/>
</dbReference>
<keyword evidence="5" id="KW-0446">Lipid-binding</keyword>
<evidence type="ECO:0000256" key="1">
    <source>
        <dbReference type="ARBA" id="ARBA00004202"/>
    </source>
</evidence>
<feature type="region of interest" description="Disordered" evidence="7">
    <location>
        <begin position="28"/>
        <end position="293"/>
    </location>
</feature>
<feature type="compositionally biased region" description="Basic and acidic residues" evidence="7">
    <location>
        <begin position="767"/>
        <end position="778"/>
    </location>
</feature>
<evidence type="ECO:0000256" key="4">
    <source>
        <dbReference type="ARBA" id="ARBA00022687"/>
    </source>
</evidence>
<feature type="compositionally biased region" description="Basic and acidic residues" evidence="7">
    <location>
        <begin position="652"/>
        <end position="664"/>
    </location>
</feature>
<feature type="compositionally biased region" description="Pro residues" evidence="7">
    <location>
        <begin position="409"/>
        <end position="420"/>
    </location>
</feature>
<feature type="compositionally biased region" description="Low complexity" evidence="7">
    <location>
        <begin position="479"/>
        <end position="496"/>
    </location>
</feature>
<keyword evidence="9" id="KW-1185">Reference proteome</keyword>
<reference evidence="8 9" key="1">
    <citation type="submission" date="2024-09" db="EMBL/GenBank/DDBJ databases">
        <title>A chromosome-level genome assembly of Gray's grenadier anchovy, Coilia grayii.</title>
        <authorList>
            <person name="Fu Z."/>
        </authorList>
    </citation>
    <scope>NUCLEOTIDE SEQUENCE [LARGE SCALE GENOMIC DNA]</scope>
    <source>
        <strain evidence="8">G4</strain>
        <tissue evidence="8">Muscle</tissue>
    </source>
</reference>
<dbReference type="AlphaFoldDB" id="A0ABD1K819"/>
<evidence type="ECO:0000256" key="3">
    <source>
        <dbReference type="ARBA" id="ARBA00022475"/>
    </source>
</evidence>
<keyword evidence="6" id="KW-0472">Membrane</keyword>
<feature type="compositionally biased region" description="Basic and acidic residues" evidence="7">
    <location>
        <begin position="226"/>
        <end position="235"/>
    </location>
</feature>
<feature type="compositionally biased region" description="Polar residues" evidence="7">
    <location>
        <begin position="747"/>
        <end position="762"/>
    </location>
</feature>
<feature type="compositionally biased region" description="Basic and acidic residues" evidence="7">
    <location>
        <begin position="157"/>
        <end position="168"/>
    </location>
</feature>
<dbReference type="InterPro" id="IPR019003">
    <property type="entry name" value="AMER"/>
</dbReference>
<dbReference type="PANTHER" id="PTHR22237">
    <property type="entry name" value="APC MEMBRANE RECRUITMENT PROTEIN 2-RELATED"/>
    <property type="match status" value="1"/>
</dbReference>
<dbReference type="GO" id="GO:0016055">
    <property type="term" value="P:Wnt signaling pathway"/>
    <property type="evidence" value="ECO:0007669"/>
    <property type="project" value="UniProtKB-KW"/>
</dbReference>
<feature type="compositionally biased region" description="Low complexity" evidence="7">
    <location>
        <begin position="399"/>
        <end position="408"/>
    </location>
</feature>
<evidence type="ECO:0000256" key="7">
    <source>
        <dbReference type="SAM" id="MobiDB-lite"/>
    </source>
</evidence>
<evidence type="ECO:0008006" key="10">
    <source>
        <dbReference type="Google" id="ProtNLM"/>
    </source>
</evidence>
<name>A0ABD1K819_9TELE</name>
<keyword evidence="4" id="KW-0879">Wnt signaling pathway</keyword>
<evidence type="ECO:0000313" key="9">
    <source>
        <dbReference type="Proteomes" id="UP001591681"/>
    </source>
</evidence>
<comment type="subcellular location">
    <subcellularLocation>
        <location evidence="1">Cell membrane</location>
        <topology evidence="1">Peripheral membrane protein</topology>
    </subcellularLocation>
</comment>
<feature type="compositionally biased region" description="Pro residues" evidence="7">
    <location>
        <begin position="466"/>
        <end position="478"/>
    </location>
</feature>
<feature type="compositionally biased region" description="Polar residues" evidence="7">
    <location>
        <begin position="780"/>
        <end position="789"/>
    </location>
</feature>
<feature type="region of interest" description="Disordered" evidence="7">
    <location>
        <begin position="324"/>
        <end position="884"/>
    </location>
</feature>
<feature type="compositionally biased region" description="Basic and acidic residues" evidence="7">
    <location>
        <begin position="837"/>
        <end position="848"/>
    </location>
</feature>
<dbReference type="Proteomes" id="UP001591681">
    <property type="component" value="Unassembled WGS sequence"/>
</dbReference>
<feature type="compositionally biased region" description="Pro residues" evidence="7">
    <location>
        <begin position="431"/>
        <end position="452"/>
    </location>
</feature>
<evidence type="ECO:0000256" key="5">
    <source>
        <dbReference type="ARBA" id="ARBA00023121"/>
    </source>
</evidence>
<feature type="compositionally biased region" description="Polar residues" evidence="7">
    <location>
        <begin position="237"/>
        <end position="249"/>
    </location>
</feature>
<feature type="compositionally biased region" description="Basic and acidic residues" evidence="7">
    <location>
        <begin position="335"/>
        <end position="346"/>
    </location>
</feature>
<sequence>MDAQLESCETPPGDPQAAGKIRKAFKLFGKGKPASSVASIFTRRGKGEGAPKSPLPRSKTLDRLSESTTAMHDAPEAATVSEPAASTQQPQTQQEGGGADQVAQNDHPSAEEPKVDSSPTRPSISSLTSAKSLNFLSLLRKSRGRGGGAGAGGGGVEGERQVHTEAQRGGRQRKGLRSLFGSMRWRRRDDEADETDEGTGPPLTASRSNSVEIIKEHLTLTPRPAPRAEGERDLDGSTVQSQAPASQPNSPKPGTPKPAAEEKAAATTAVGASGGTSQLNPNASAADPTSDRLSTLLGDISSILSFDSLTGCGDIVADVEAEWAKASSRVGASAAKERADDTDSGEKSLSSSATPSGKLSPAPTTPTPVTTAKPIGPTTPVMTPKPVATPPPVVPPSSSPVAKCASPSPAYPHPASPAPTPASLASADSAAPPPPSPAPSHSPVPASPPATKPEPRGIPVLIPVHVPAPTPSPSPPPTAQSTPAALKPSAVAAAGPKLPPPAAPLPKFTTSQMAGAKQTTMPGKRPPKIVTTFGLSCDRTRTSPPTKPASGPDTKPPTPTAKSAPVSTFSDFATAAEPAWTTKGPLVPAAYKPPPSYNTTPFSKPSAFPEPPAAAASSRLPSVSSPVSPLPPVAAASRPSSTSTSTSSPPEEEARVDGGEDLASREGLVARGGGETATGGAQPGVQEQQTAPGVGGGAQGGRGDKRSPVVKPTSLSKIPVSGGGRAPAPVAATRGQQAPSREPHSNGDATTAVASGGPSTPMGSEEDMLHPLSRDMGSRDTLSTAYGDQSPTTSPPTSPHEFDDDRATTPSPPGASASRRSSKTGASSGIPVSGITRDSKIPIKRDTHVAPAYHSLQAKGDAPRTKIPVSKVPVRRGGHTAVRK</sequence>
<feature type="compositionally biased region" description="Pro residues" evidence="7">
    <location>
        <begin position="387"/>
        <end position="398"/>
    </location>
</feature>
<accession>A0ABD1K819</accession>
<gene>
    <name evidence="8" type="ORF">ACEWY4_010007</name>
</gene>
<feature type="compositionally biased region" description="Polar residues" evidence="7">
    <location>
        <begin position="117"/>
        <end position="135"/>
    </location>
</feature>
<feature type="compositionally biased region" description="Low complexity" evidence="7">
    <location>
        <begin position="367"/>
        <end position="386"/>
    </location>
</feature>
<feature type="compositionally biased region" description="Low complexity" evidence="7">
    <location>
        <begin position="82"/>
        <end position="94"/>
    </location>
</feature>